<dbReference type="GeneID" id="13396707"/>
<sequence>MIVVIGLLLEYSSDESDRGRRFLTKDASDYHADVEVGSMGDLHDDNGLNERVDPHSSQLHRTDHARKLEMHPGVPVDDYDMSYQDEEEDEGADERSVQSPSSLILS</sequence>
<dbReference type="HOGENOM" id="CLU_2225324_0_0_1"/>
<keyword evidence="3" id="KW-1185">Reference proteome</keyword>
<feature type="compositionally biased region" description="Polar residues" evidence="1">
    <location>
        <begin position="97"/>
        <end position="106"/>
    </location>
</feature>
<reference evidence="2 3" key="1">
    <citation type="journal article" date="2011" name="PLoS Genet.">
        <title>Finished genome of the fungal wheat pathogen Mycosphaerella graminicola reveals dispensome structure, chromosome plasticity, and stealth pathogenesis.</title>
        <authorList>
            <person name="Goodwin S.B."/>
            <person name="Ben M'barek S."/>
            <person name="Dhillon B."/>
            <person name="Wittenberg A.H.J."/>
            <person name="Crane C.F."/>
            <person name="Hane J.K."/>
            <person name="Foster A.J."/>
            <person name="Van der Lee T.A.J."/>
            <person name="Grimwood J."/>
            <person name="Aerts A."/>
            <person name="Antoniw J."/>
            <person name="Bailey A."/>
            <person name="Bluhm B."/>
            <person name="Bowler J."/>
            <person name="Bristow J."/>
            <person name="van der Burgt A."/>
            <person name="Canto-Canche B."/>
            <person name="Churchill A.C.L."/>
            <person name="Conde-Ferraez L."/>
            <person name="Cools H.J."/>
            <person name="Coutinho P.M."/>
            <person name="Csukai M."/>
            <person name="Dehal P."/>
            <person name="De Wit P."/>
            <person name="Donzelli B."/>
            <person name="van de Geest H.C."/>
            <person name="van Ham R.C.H.J."/>
            <person name="Hammond-Kosack K.E."/>
            <person name="Henrissat B."/>
            <person name="Kilian A."/>
            <person name="Kobayashi A.K."/>
            <person name="Koopmann E."/>
            <person name="Kourmpetis Y."/>
            <person name="Kuzniar A."/>
            <person name="Lindquist E."/>
            <person name="Lombard V."/>
            <person name="Maliepaard C."/>
            <person name="Martins N."/>
            <person name="Mehrabi R."/>
            <person name="Nap J.P.H."/>
            <person name="Ponomarenko A."/>
            <person name="Rudd J.J."/>
            <person name="Salamov A."/>
            <person name="Schmutz J."/>
            <person name="Schouten H.J."/>
            <person name="Shapiro H."/>
            <person name="Stergiopoulos I."/>
            <person name="Torriani S.F.F."/>
            <person name="Tu H."/>
            <person name="de Vries R.P."/>
            <person name="Waalwijk C."/>
            <person name="Ware S.B."/>
            <person name="Wiebenga A."/>
            <person name="Zwiers L.-H."/>
            <person name="Oliver R.P."/>
            <person name="Grigoriev I.V."/>
            <person name="Kema G.H.J."/>
        </authorList>
    </citation>
    <scope>NUCLEOTIDE SEQUENCE [LARGE SCALE GENOMIC DNA]</scope>
    <source>
        <strain evidence="3">CBS 115943 / IPO323</strain>
    </source>
</reference>
<feature type="compositionally biased region" description="Basic and acidic residues" evidence="1">
    <location>
        <begin position="41"/>
        <end position="70"/>
    </location>
</feature>
<feature type="compositionally biased region" description="Acidic residues" evidence="1">
    <location>
        <begin position="77"/>
        <end position="92"/>
    </location>
</feature>
<accession>F9XS25</accession>
<dbReference type="EMBL" id="CM001215">
    <property type="protein sequence ID" value="EGP81953.1"/>
    <property type="molecule type" value="Genomic_DNA"/>
</dbReference>
<proteinExistence type="predicted"/>
<dbReference type="Proteomes" id="UP000008062">
    <property type="component" value="Chromosome 20"/>
</dbReference>
<name>F9XS25_ZYMTI</name>
<dbReference type="AlphaFoldDB" id="F9XS25"/>
<evidence type="ECO:0000313" key="3">
    <source>
        <dbReference type="Proteomes" id="UP000008062"/>
    </source>
</evidence>
<protein>
    <submittedName>
        <fullName evidence="2">Uncharacterized protein</fullName>
    </submittedName>
</protein>
<gene>
    <name evidence="2" type="ORF">MYCGRDRAFT_98014</name>
</gene>
<dbReference type="KEGG" id="ztr:MYCGRDRAFT_98014"/>
<evidence type="ECO:0000313" key="2">
    <source>
        <dbReference type="EMBL" id="EGP81953.1"/>
    </source>
</evidence>
<evidence type="ECO:0000256" key="1">
    <source>
        <dbReference type="SAM" id="MobiDB-lite"/>
    </source>
</evidence>
<dbReference type="RefSeq" id="XP_003846977.1">
    <property type="nucleotide sequence ID" value="XM_003846929.1"/>
</dbReference>
<feature type="region of interest" description="Disordered" evidence="1">
    <location>
        <begin position="37"/>
        <end position="106"/>
    </location>
</feature>
<dbReference type="InParanoid" id="F9XS25"/>
<organism evidence="2 3">
    <name type="scientific">Zymoseptoria tritici (strain CBS 115943 / IPO323)</name>
    <name type="common">Speckled leaf blotch fungus</name>
    <name type="synonym">Septoria tritici</name>
    <dbReference type="NCBI Taxonomy" id="336722"/>
    <lineage>
        <taxon>Eukaryota</taxon>
        <taxon>Fungi</taxon>
        <taxon>Dikarya</taxon>
        <taxon>Ascomycota</taxon>
        <taxon>Pezizomycotina</taxon>
        <taxon>Dothideomycetes</taxon>
        <taxon>Dothideomycetidae</taxon>
        <taxon>Mycosphaerellales</taxon>
        <taxon>Mycosphaerellaceae</taxon>
        <taxon>Zymoseptoria</taxon>
    </lineage>
</organism>